<dbReference type="InterPro" id="IPR043136">
    <property type="entry name" value="B30.2/SPRY_sf"/>
</dbReference>
<dbReference type="AlphaFoldDB" id="A0A1I8BSS0"/>
<evidence type="ECO:0000313" key="2">
    <source>
        <dbReference type="Proteomes" id="UP000095281"/>
    </source>
</evidence>
<evidence type="ECO:0000256" key="1">
    <source>
        <dbReference type="SAM" id="Coils"/>
    </source>
</evidence>
<dbReference type="Gene3D" id="2.60.120.920">
    <property type="match status" value="1"/>
</dbReference>
<keyword evidence="2" id="KW-1185">Reference proteome</keyword>
<evidence type="ECO:0000313" key="3">
    <source>
        <dbReference type="WBParaSite" id="MhA1_Contig475.frz3.gene1"/>
    </source>
</evidence>
<organism evidence="2 3">
    <name type="scientific">Meloidogyne hapla</name>
    <name type="common">Root-knot nematode worm</name>
    <dbReference type="NCBI Taxonomy" id="6305"/>
    <lineage>
        <taxon>Eukaryota</taxon>
        <taxon>Metazoa</taxon>
        <taxon>Ecdysozoa</taxon>
        <taxon>Nematoda</taxon>
        <taxon>Chromadorea</taxon>
        <taxon>Rhabditida</taxon>
        <taxon>Tylenchina</taxon>
        <taxon>Tylenchomorpha</taxon>
        <taxon>Tylenchoidea</taxon>
        <taxon>Meloidogynidae</taxon>
        <taxon>Meloidogyninae</taxon>
        <taxon>Meloidogyne</taxon>
    </lineage>
</organism>
<accession>A0A1I8BSS0</accession>
<protein>
    <submittedName>
        <fullName evidence="3">SPRY domain-containing protein</fullName>
    </submittedName>
</protein>
<keyword evidence="1" id="KW-0175">Coiled coil</keyword>
<dbReference type="WBParaSite" id="MhA1_Contig475.frz3.gene1">
    <property type="protein sequence ID" value="MhA1_Contig475.frz3.gene1"/>
    <property type="gene ID" value="MhA1_Contig475.frz3.gene1"/>
</dbReference>
<dbReference type="Proteomes" id="UP000095281">
    <property type="component" value="Unplaced"/>
</dbReference>
<feature type="coiled-coil region" evidence="1">
    <location>
        <begin position="20"/>
        <end position="82"/>
    </location>
</feature>
<proteinExistence type="predicted"/>
<sequence>MSDIPSTSFNDNINVDQNLLLEADSKLEIANRQITQLQVEKSENEKKFKEELEKYITEKNQIDQLKHENKCISDLCEKQKEELNNRYVSLPNKINVFCDSNTCCQKKCNLSNGTCISNNGYRISSNRTTSLFERQSLLDQNNAIGLFAEYPFTKEASYDCHYSLFYYEITMKKEEDQIGHAFFGFEGIAEIVIDNSSDEWEKYQKFDWNDGDIFGCGLVFPPKKKEKIQTNAYVFFTKNGNKIGRTDRKLKNNLLNLRQKYYNAKG</sequence>
<name>A0A1I8BSS0_MELHA</name>
<reference evidence="3" key="1">
    <citation type="submission" date="2016-11" db="UniProtKB">
        <authorList>
            <consortium name="WormBaseParasite"/>
        </authorList>
    </citation>
    <scope>IDENTIFICATION</scope>
</reference>